<sequence length="158" mass="17516">MANAVMNALDALQGSMAECFLTTEDGRRYNFMQIYKMEVKMDITSKELPILGKTGKGNRSTGWKGTFSGTAHYNQSVLRQMMLQYKNTGKLPAFDMQIANDDPASAAGRQTAIFYQCLIKGGILAKFDASEDTLEEDIEGTFEDFDLPEVFALLPGMN</sequence>
<reference evidence="1" key="2">
    <citation type="journal article" date="2021" name="PeerJ">
        <title>Extensive microbial diversity within the chicken gut microbiome revealed by metagenomics and culture.</title>
        <authorList>
            <person name="Gilroy R."/>
            <person name="Ravi A."/>
            <person name="Getino M."/>
            <person name="Pursley I."/>
            <person name="Horton D.L."/>
            <person name="Alikhan N.F."/>
            <person name="Baker D."/>
            <person name="Gharbi K."/>
            <person name="Hall N."/>
            <person name="Watson M."/>
            <person name="Adriaenssens E.M."/>
            <person name="Foster-Nyarko E."/>
            <person name="Jarju S."/>
            <person name="Secka A."/>
            <person name="Antonio M."/>
            <person name="Oren A."/>
            <person name="Chaudhuri R.R."/>
            <person name="La Ragione R."/>
            <person name="Hildebrand F."/>
            <person name="Pallen M.J."/>
        </authorList>
    </citation>
    <scope>NUCLEOTIDE SEQUENCE</scope>
    <source>
        <strain evidence="1">2830</strain>
    </source>
</reference>
<dbReference type="InterPro" id="IPR038628">
    <property type="entry name" value="XkdM-like_sf"/>
</dbReference>
<dbReference type="AlphaFoldDB" id="A0A9D1HKH8"/>
<accession>A0A9D1HKH8</accession>
<dbReference type="Proteomes" id="UP000824124">
    <property type="component" value="Unassembled WGS sequence"/>
</dbReference>
<dbReference type="Gene3D" id="2.30.110.40">
    <property type="entry name" value="Phage tail tube protein"/>
    <property type="match status" value="1"/>
</dbReference>
<dbReference type="InterPro" id="IPR018989">
    <property type="entry name" value="DUF2001"/>
</dbReference>
<comment type="caution">
    <text evidence="1">The sequence shown here is derived from an EMBL/GenBank/DDBJ whole genome shotgun (WGS) entry which is preliminary data.</text>
</comment>
<organism evidence="1 2">
    <name type="scientific">Candidatus Avidehalobacter gallistercoris</name>
    <dbReference type="NCBI Taxonomy" id="2840694"/>
    <lineage>
        <taxon>Bacteria</taxon>
        <taxon>Bacillati</taxon>
        <taxon>Bacillota</taxon>
        <taxon>Clostridia</taxon>
        <taxon>Eubacteriales</taxon>
        <taxon>Peptococcaceae</taxon>
        <taxon>Peptococcaceae incertae sedis</taxon>
        <taxon>Candidatus Avidehalobacter</taxon>
    </lineage>
</organism>
<dbReference type="EMBL" id="DVMH01000021">
    <property type="protein sequence ID" value="HIU10400.1"/>
    <property type="molecule type" value="Genomic_DNA"/>
</dbReference>
<dbReference type="SUPFAM" id="SSF69279">
    <property type="entry name" value="Phage tail proteins"/>
    <property type="match status" value="1"/>
</dbReference>
<reference evidence="1" key="1">
    <citation type="submission" date="2020-10" db="EMBL/GenBank/DDBJ databases">
        <authorList>
            <person name="Gilroy R."/>
        </authorList>
    </citation>
    <scope>NUCLEOTIDE SEQUENCE</scope>
    <source>
        <strain evidence="1">2830</strain>
    </source>
</reference>
<evidence type="ECO:0000313" key="1">
    <source>
        <dbReference type="EMBL" id="HIU10400.1"/>
    </source>
</evidence>
<name>A0A9D1HKH8_9FIRM</name>
<protein>
    <submittedName>
        <fullName evidence="1">Phage tail tube protein</fullName>
    </submittedName>
</protein>
<proteinExistence type="predicted"/>
<dbReference type="Pfam" id="PF09393">
    <property type="entry name" value="DUF2001"/>
    <property type="match status" value="1"/>
</dbReference>
<evidence type="ECO:0000313" key="2">
    <source>
        <dbReference type="Proteomes" id="UP000824124"/>
    </source>
</evidence>
<gene>
    <name evidence="1" type="ORF">IAB00_04030</name>
</gene>